<feature type="domain" description="Glycosyl hydrolase family 31 C-terminal" evidence="4">
    <location>
        <begin position="588"/>
        <end position="673"/>
    </location>
</feature>
<dbReference type="Pfam" id="PF21365">
    <property type="entry name" value="Glyco_hydro_31_3rd"/>
    <property type="match status" value="1"/>
</dbReference>
<proteinExistence type="inferred from homology"/>
<evidence type="ECO:0000256" key="2">
    <source>
        <dbReference type="RuleBase" id="RU361185"/>
    </source>
</evidence>
<dbReference type="InterPro" id="IPR017853">
    <property type="entry name" value="GH"/>
</dbReference>
<dbReference type="Gene3D" id="3.20.20.80">
    <property type="entry name" value="Glycosidases"/>
    <property type="match status" value="1"/>
</dbReference>
<organism evidence="5 6">
    <name type="scientific">Citrobacter telavivensis</name>
    <dbReference type="NCBI Taxonomy" id="2653932"/>
    <lineage>
        <taxon>Bacteria</taxon>
        <taxon>Pseudomonadati</taxon>
        <taxon>Pseudomonadota</taxon>
        <taxon>Gammaproteobacteria</taxon>
        <taxon>Enterobacterales</taxon>
        <taxon>Enterobacteriaceae</taxon>
        <taxon>Citrobacter</taxon>
    </lineage>
</organism>
<dbReference type="PANTHER" id="PTHR43863">
    <property type="entry name" value="HYDROLASE, PUTATIVE (AFU_ORTHOLOGUE AFUA_1G03140)-RELATED"/>
    <property type="match status" value="1"/>
</dbReference>
<reference evidence="5 6" key="1">
    <citation type="submission" date="2019-10" db="EMBL/GenBank/DDBJ databases">
        <title>Characterization of a new Citrobacter species.</title>
        <authorList>
            <person name="Goncalves Ribeiro T."/>
            <person name="Izdebski R."/>
            <person name="Urbanowicz P."/>
            <person name="Carmeli Y."/>
            <person name="Gniadkowski M."/>
            <person name="Peixe L."/>
        </authorList>
    </citation>
    <scope>NUCLEOTIDE SEQUENCE [LARGE SCALE GENOMIC DNA]</scope>
    <source>
        <strain evidence="5 6">NMI7905_11</strain>
    </source>
</reference>
<dbReference type="Pfam" id="PF01055">
    <property type="entry name" value="Glyco_hydro_31_2nd"/>
    <property type="match status" value="1"/>
</dbReference>
<evidence type="ECO:0000259" key="3">
    <source>
        <dbReference type="Pfam" id="PF01055"/>
    </source>
</evidence>
<dbReference type="GO" id="GO:0030246">
    <property type="term" value="F:carbohydrate binding"/>
    <property type="evidence" value="ECO:0007669"/>
    <property type="project" value="InterPro"/>
</dbReference>
<comment type="similarity">
    <text evidence="1 2">Belongs to the glycosyl hydrolase 31 family.</text>
</comment>
<dbReference type="SUPFAM" id="SSF51445">
    <property type="entry name" value="(Trans)glycosidases"/>
    <property type="match status" value="1"/>
</dbReference>
<evidence type="ECO:0000313" key="6">
    <source>
        <dbReference type="Proteomes" id="UP000475079"/>
    </source>
</evidence>
<accession>A0A6L5E3B6</accession>
<dbReference type="Proteomes" id="UP000475079">
    <property type="component" value="Unassembled WGS sequence"/>
</dbReference>
<dbReference type="InterPro" id="IPR000322">
    <property type="entry name" value="Glyco_hydro_31_TIM"/>
</dbReference>
<keyword evidence="2" id="KW-0326">Glycosidase</keyword>
<gene>
    <name evidence="5" type="ORF">GBB84_00785</name>
</gene>
<dbReference type="Gene3D" id="2.60.40.1180">
    <property type="entry name" value="Golgi alpha-mannosidase II"/>
    <property type="match status" value="1"/>
</dbReference>
<dbReference type="CDD" id="cd06591">
    <property type="entry name" value="GH31_xylosidase_XylS"/>
    <property type="match status" value="1"/>
</dbReference>
<protein>
    <submittedName>
        <fullName evidence="5">Family 31 glucosidase</fullName>
    </submittedName>
</protein>
<dbReference type="InterPro" id="IPR013780">
    <property type="entry name" value="Glyco_hydro_b"/>
</dbReference>
<feature type="domain" description="Glycoside hydrolase family 31 TIM barrel" evidence="3">
    <location>
        <begin position="240"/>
        <end position="577"/>
    </location>
</feature>
<sequence>MNTLQIKENTLCWAWNGQYLKIMAWGENSLRILSGIQPDTSTPPLWALLPAPDCDVKFIQEESALTIINGKMSATVDLQGRITFYNQHHDCLLEELWRQRDNGEQFWNVGQQQKKKISALKISGRECKPLAGNAVEINVRFESRPQEKIGGMGQYQQPFINLKGCALELAQRNSQASVPFMVSSLGYGFLWNNPAVGEVVFARNETRWSAKAARRIDYWITAGDTPAEIVRQYAAVTGTPPLMPEFALGLWQSKLRYRTQDELLSVARQYRDAGIPLAVIVADFFHWPVQGDWRFDAREWPDPAAMTAELNAMGTKLMVSIWPTVDVKSENYAHMNEQGFLVNTRKGLNINFDFLGNTRFFDPTNPDARKFVWQVCKKNYFDQGIDLFWLDEAEPEFGVYDFDNYRYHIGNTVETGNIYPLHYTQAFYEGLRDTGLETPVNLVRCAWAGSQRYGALVWSGDIHSSFESMRNQICAGLSMGMAGIPWWTTDIGGFHGGDVDDPAFHELLIRWFQWAVFSPVLRMHGHRDPITEPESAHRDGIAQCNTGAGNELWSFGDATFAILRRYASLRERLRPWLRKLMAQAHETGEPLMRPLFYHYPQDANAWEVTDQYLFGEELLVAPVVHAGETRRLVWLPGDTIWIDANSGARYEGGQEVSVEAPIDVLPLFVREGADILALLTAWREENE</sequence>
<dbReference type="PANTHER" id="PTHR43863:SF2">
    <property type="entry name" value="MALTASE-GLUCOAMYLASE"/>
    <property type="match status" value="1"/>
</dbReference>
<evidence type="ECO:0000256" key="1">
    <source>
        <dbReference type="ARBA" id="ARBA00007806"/>
    </source>
</evidence>
<keyword evidence="6" id="KW-1185">Reference proteome</keyword>
<dbReference type="SUPFAM" id="SSF51011">
    <property type="entry name" value="Glycosyl hydrolase domain"/>
    <property type="match status" value="1"/>
</dbReference>
<keyword evidence="2" id="KW-0378">Hydrolase</keyword>
<name>A0A6L5E3B6_9ENTR</name>
<evidence type="ECO:0000313" key="5">
    <source>
        <dbReference type="EMBL" id="MPQ49471.1"/>
    </source>
</evidence>
<dbReference type="GO" id="GO:0005975">
    <property type="term" value="P:carbohydrate metabolic process"/>
    <property type="evidence" value="ECO:0007669"/>
    <property type="project" value="InterPro"/>
</dbReference>
<dbReference type="RefSeq" id="WP_152405322.1">
    <property type="nucleotide sequence ID" value="NZ_WHIY01000001.1"/>
</dbReference>
<comment type="caution">
    <text evidence="5">The sequence shown here is derived from an EMBL/GenBank/DDBJ whole genome shotgun (WGS) entry which is preliminary data.</text>
</comment>
<dbReference type="CDD" id="cd14752">
    <property type="entry name" value="GH31_N"/>
    <property type="match status" value="1"/>
</dbReference>
<dbReference type="GO" id="GO:0004553">
    <property type="term" value="F:hydrolase activity, hydrolyzing O-glycosyl compounds"/>
    <property type="evidence" value="ECO:0007669"/>
    <property type="project" value="InterPro"/>
</dbReference>
<dbReference type="SUPFAM" id="SSF74650">
    <property type="entry name" value="Galactose mutarotase-like"/>
    <property type="match status" value="1"/>
</dbReference>
<evidence type="ECO:0000259" key="4">
    <source>
        <dbReference type="Pfam" id="PF21365"/>
    </source>
</evidence>
<dbReference type="AlphaFoldDB" id="A0A6L5E3B6"/>
<dbReference type="EMBL" id="WHIY01000001">
    <property type="protein sequence ID" value="MPQ49471.1"/>
    <property type="molecule type" value="Genomic_DNA"/>
</dbReference>
<dbReference type="InterPro" id="IPR051816">
    <property type="entry name" value="Glycosyl_Hydrolase_31"/>
</dbReference>
<dbReference type="InterPro" id="IPR011013">
    <property type="entry name" value="Gal_mutarotase_sf_dom"/>
</dbReference>
<dbReference type="Gene3D" id="2.60.40.1760">
    <property type="entry name" value="glycosyl hydrolase (family 31)"/>
    <property type="match status" value="1"/>
</dbReference>
<dbReference type="InterPro" id="IPR048395">
    <property type="entry name" value="Glyco_hydro_31_C"/>
</dbReference>